<evidence type="ECO:0000259" key="5">
    <source>
        <dbReference type="PROSITE" id="PS50048"/>
    </source>
</evidence>
<dbReference type="SMART" id="SM00066">
    <property type="entry name" value="GAL4"/>
    <property type="match status" value="1"/>
</dbReference>
<keyword evidence="7" id="KW-1185">Reference proteome</keyword>
<organism evidence="6 7">
    <name type="scientific">Phialocephala subalpina</name>
    <dbReference type="NCBI Taxonomy" id="576137"/>
    <lineage>
        <taxon>Eukaryota</taxon>
        <taxon>Fungi</taxon>
        <taxon>Dikarya</taxon>
        <taxon>Ascomycota</taxon>
        <taxon>Pezizomycotina</taxon>
        <taxon>Leotiomycetes</taxon>
        <taxon>Helotiales</taxon>
        <taxon>Mollisiaceae</taxon>
        <taxon>Phialocephala</taxon>
        <taxon>Phialocephala fortinii species complex</taxon>
    </lineage>
</organism>
<dbReference type="CDD" id="cd00067">
    <property type="entry name" value="GAL4"/>
    <property type="match status" value="1"/>
</dbReference>
<gene>
    <name evidence="6" type="ORF">PAC_17970</name>
</gene>
<dbReference type="GO" id="GO:0005634">
    <property type="term" value="C:nucleus"/>
    <property type="evidence" value="ECO:0007669"/>
    <property type="project" value="UniProtKB-SubCell"/>
</dbReference>
<feature type="region of interest" description="Disordered" evidence="4">
    <location>
        <begin position="628"/>
        <end position="652"/>
    </location>
</feature>
<dbReference type="PANTHER" id="PTHR31001:SF85">
    <property type="entry name" value="ZN(II)2CYS6 TRANSCRIPTION FACTOR (EUROFUNG)"/>
    <property type="match status" value="1"/>
</dbReference>
<dbReference type="GO" id="GO:0008270">
    <property type="term" value="F:zinc ion binding"/>
    <property type="evidence" value="ECO:0007669"/>
    <property type="project" value="InterPro"/>
</dbReference>
<evidence type="ECO:0000313" key="7">
    <source>
        <dbReference type="Proteomes" id="UP000184330"/>
    </source>
</evidence>
<dbReference type="PROSITE" id="PS50048">
    <property type="entry name" value="ZN2_CY6_FUNGAL_2"/>
    <property type="match status" value="1"/>
</dbReference>
<dbReference type="CDD" id="cd12148">
    <property type="entry name" value="fungal_TF_MHR"/>
    <property type="match status" value="1"/>
</dbReference>
<feature type="compositionally biased region" description="Polar residues" evidence="4">
    <location>
        <begin position="632"/>
        <end position="645"/>
    </location>
</feature>
<evidence type="ECO:0000256" key="4">
    <source>
        <dbReference type="SAM" id="MobiDB-lite"/>
    </source>
</evidence>
<evidence type="ECO:0000256" key="2">
    <source>
        <dbReference type="ARBA" id="ARBA00022723"/>
    </source>
</evidence>
<proteinExistence type="predicted"/>
<dbReference type="InterPro" id="IPR036864">
    <property type="entry name" value="Zn2-C6_fun-type_DNA-bd_sf"/>
</dbReference>
<keyword evidence="3" id="KW-0539">Nucleus</keyword>
<dbReference type="SMART" id="SM00906">
    <property type="entry name" value="Fungal_trans"/>
    <property type="match status" value="1"/>
</dbReference>
<dbReference type="Gene3D" id="4.10.240.10">
    <property type="entry name" value="Zn(2)-C6 fungal-type DNA-binding domain"/>
    <property type="match status" value="1"/>
</dbReference>
<dbReference type="GO" id="GO:0003677">
    <property type="term" value="F:DNA binding"/>
    <property type="evidence" value="ECO:0007669"/>
    <property type="project" value="InterPro"/>
</dbReference>
<dbReference type="GO" id="GO:0000981">
    <property type="term" value="F:DNA-binding transcription factor activity, RNA polymerase II-specific"/>
    <property type="evidence" value="ECO:0007669"/>
    <property type="project" value="InterPro"/>
</dbReference>
<dbReference type="AlphaFoldDB" id="A0A1L7XSQ3"/>
<name>A0A1L7XSQ3_9HELO</name>
<dbReference type="Pfam" id="PF00172">
    <property type="entry name" value="Zn_clus"/>
    <property type="match status" value="1"/>
</dbReference>
<keyword evidence="2" id="KW-0479">Metal-binding</keyword>
<protein>
    <recommendedName>
        <fullName evidence="5">Zn(2)-C6 fungal-type domain-containing protein</fullName>
    </recommendedName>
</protein>
<dbReference type="OrthoDB" id="2269373at2759"/>
<accession>A0A1L7XSQ3</accession>
<sequence length="718" mass="81009">MSESTSPTANSSMPSHLRRKHPCVLCQQRKVKCDRNEPCQNCTKARVECISPLTLPPKKRKRRFPEAELLARIRRYEDALKSYGADIDAINGEGGSNGAGHRGPTTLAAKQAETESNVMPRAEVVAQPIRSLSIRRSLKHVKNNLWTGINAEFRDAEEILQGSSDDELYETPITRTYDAIHGDGSDFLFPTPSKENLRDLHPSPVQIFRLWQTFIDSVNPLIKIFHSPTVQQQVLDASADLDNIGRGVEALMFGIYSISVNSMAEDECNSMFGEDKTTLRERFQDGARQAFRKCGLLRSSDMTILQAYVLYLYSSLNFCIDPRSLFCLSGIAVRIAQRMGLNFDGTSYGLLPFEVEMRRRLWWNIVLLDFRISELSGAGCSILTHVWTTKLPLNVNDSDLFPDMRDPPSEHPRRVTEMIYVLQRCEAADLLQKLRTSTDPIAVKDAAIEECSKRIETKYLQYCDPSVPLHFFSTLMARSGMCKLHIGPRHTHLSNKSFNKEEHDKLFKYSLTMIQNHNIMMGAKCLKPYLWHILTNAPFPAHVYMMVSLRQRPTGDLADEAWSHIAESFRLREKAWGHTETAKRQGTALQLALANLTIKAWEAREREVQSGLPTPRFIEHLRGVISAKKSPKVTQQETPPDSGESTAPFADQFGGGFQWGLNQPTSMMDFGQGLDPNIMPGLMHDQNNAMGWEFWNDLMQTPPIPGFDGSVGQGIYPG</sequence>
<comment type="subcellular location">
    <subcellularLocation>
        <location evidence="1">Nucleus</location>
    </subcellularLocation>
</comment>
<evidence type="ECO:0000256" key="1">
    <source>
        <dbReference type="ARBA" id="ARBA00004123"/>
    </source>
</evidence>
<dbReference type="SUPFAM" id="SSF57701">
    <property type="entry name" value="Zn2/Cys6 DNA-binding domain"/>
    <property type="match status" value="1"/>
</dbReference>
<dbReference type="InterPro" id="IPR001138">
    <property type="entry name" value="Zn2Cys6_DnaBD"/>
</dbReference>
<dbReference type="InterPro" id="IPR007219">
    <property type="entry name" value="XnlR_reg_dom"/>
</dbReference>
<dbReference type="EMBL" id="FJOG01000050">
    <property type="protein sequence ID" value="CZR68071.1"/>
    <property type="molecule type" value="Genomic_DNA"/>
</dbReference>
<dbReference type="Proteomes" id="UP000184330">
    <property type="component" value="Unassembled WGS sequence"/>
</dbReference>
<evidence type="ECO:0000313" key="6">
    <source>
        <dbReference type="EMBL" id="CZR68071.1"/>
    </source>
</evidence>
<dbReference type="PANTHER" id="PTHR31001">
    <property type="entry name" value="UNCHARACTERIZED TRANSCRIPTIONAL REGULATORY PROTEIN"/>
    <property type="match status" value="1"/>
</dbReference>
<feature type="domain" description="Zn(2)-C6 fungal-type" evidence="5">
    <location>
        <begin position="22"/>
        <end position="51"/>
    </location>
</feature>
<dbReference type="InterPro" id="IPR050613">
    <property type="entry name" value="Sec_Metabolite_Reg"/>
</dbReference>
<reference evidence="6 7" key="1">
    <citation type="submission" date="2016-03" db="EMBL/GenBank/DDBJ databases">
        <authorList>
            <person name="Ploux O."/>
        </authorList>
    </citation>
    <scope>NUCLEOTIDE SEQUENCE [LARGE SCALE GENOMIC DNA]</scope>
    <source>
        <strain evidence="6 7">UAMH 11012</strain>
    </source>
</reference>
<dbReference type="GO" id="GO:0006351">
    <property type="term" value="P:DNA-templated transcription"/>
    <property type="evidence" value="ECO:0007669"/>
    <property type="project" value="InterPro"/>
</dbReference>
<evidence type="ECO:0000256" key="3">
    <source>
        <dbReference type="ARBA" id="ARBA00023242"/>
    </source>
</evidence>
<dbReference type="STRING" id="576137.A0A1L7XSQ3"/>
<dbReference type="Pfam" id="PF04082">
    <property type="entry name" value="Fungal_trans"/>
    <property type="match status" value="1"/>
</dbReference>